<comment type="caution">
    <text evidence="1">The sequence shown here is derived from an EMBL/GenBank/DDBJ whole genome shotgun (WGS) entry which is preliminary data.</text>
</comment>
<proteinExistence type="predicted"/>
<sequence>MLEKDLEQIYRVVGELKEELLTNPSHPELEDEESYKLATKIDLTVSRLMRLLESQPYSGTRLRNVR</sequence>
<dbReference type="RefSeq" id="WP_132013125.1">
    <property type="nucleotide sequence ID" value="NZ_SLUN01000004.1"/>
</dbReference>
<evidence type="ECO:0000313" key="1">
    <source>
        <dbReference type="EMBL" id="TCL74142.1"/>
    </source>
</evidence>
<protein>
    <submittedName>
        <fullName evidence="1">Uncharacterized protein</fullName>
    </submittedName>
</protein>
<keyword evidence="2" id="KW-1185">Reference proteome</keyword>
<dbReference type="Proteomes" id="UP000295008">
    <property type="component" value="Unassembled WGS sequence"/>
</dbReference>
<name>A0A4R1S6R5_HYDET</name>
<accession>A0A4R1S6R5</accession>
<dbReference type="EMBL" id="SLUN01000004">
    <property type="protein sequence ID" value="TCL74142.1"/>
    <property type="molecule type" value="Genomic_DNA"/>
</dbReference>
<reference evidence="1 2" key="1">
    <citation type="submission" date="2019-03" db="EMBL/GenBank/DDBJ databases">
        <title>Genomic Encyclopedia of Type Strains, Phase IV (KMG-IV): sequencing the most valuable type-strain genomes for metagenomic binning, comparative biology and taxonomic classification.</title>
        <authorList>
            <person name="Goeker M."/>
        </authorList>
    </citation>
    <scope>NUCLEOTIDE SEQUENCE [LARGE SCALE GENOMIC DNA]</scope>
    <source>
        <strain evidence="1 2">LX-B</strain>
    </source>
</reference>
<gene>
    <name evidence="1" type="ORF">EDC14_100478</name>
</gene>
<organism evidence="1 2">
    <name type="scientific">Hydrogenispora ethanolica</name>
    <dbReference type="NCBI Taxonomy" id="1082276"/>
    <lineage>
        <taxon>Bacteria</taxon>
        <taxon>Bacillati</taxon>
        <taxon>Bacillota</taxon>
        <taxon>Hydrogenispora</taxon>
    </lineage>
</organism>
<evidence type="ECO:0000313" key="2">
    <source>
        <dbReference type="Proteomes" id="UP000295008"/>
    </source>
</evidence>
<dbReference type="AlphaFoldDB" id="A0A4R1S6R5"/>